<evidence type="ECO:0000256" key="3">
    <source>
        <dbReference type="ARBA" id="ARBA00022989"/>
    </source>
</evidence>
<reference evidence="9" key="1">
    <citation type="submission" date="2025-08" db="UniProtKB">
        <authorList>
            <consortium name="RefSeq"/>
        </authorList>
    </citation>
    <scope>IDENTIFICATION</scope>
</reference>
<dbReference type="PANTHER" id="PTHR43066">
    <property type="entry name" value="RHOMBOID-RELATED PROTEIN"/>
    <property type="match status" value="1"/>
</dbReference>
<feature type="region of interest" description="Disordered" evidence="5">
    <location>
        <begin position="251"/>
        <end position="277"/>
    </location>
</feature>
<organism evidence="8 9">
    <name type="scientific">Salmo salar</name>
    <name type="common">Atlantic salmon</name>
    <dbReference type="NCBI Taxonomy" id="8030"/>
    <lineage>
        <taxon>Eukaryota</taxon>
        <taxon>Metazoa</taxon>
        <taxon>Chordata</taxon>
        <taxon>Craniata</taxon>
        <taxon>Vertebrata</taxon>
        <taxon>Euteleostomi</taxon>
        <taxon>Actinopterygii</taxon>
        <taxon>Neopterygii</taxon>
        <taxon>Teleostei</taxon>
        <taxon>Protacanthopterygii</taxon>
        <taxon>Salmoniformes</taxon>
        <taxon>Salmonidae</taxon>
        <taxon>Salmoninae</taxon>
        <taxon>Salmo</taxon>
    </lineage>
</organism>
<dbReference type="Pfam" id="PF01694">
    <property type="entry name" value="Rhomboid"/>
    <property type="match status" value="1"/>
</dbReference>
<evidence type="ECO:0000256" key="1">
    <source>
        <dbReference type="ARBA" id="ARBA00004141"/>
    </source>
</evidence>
<keyword evidence="3 6" id="KW-1133">Transmembrane helix</keyword>
<keyword evidence="8" id="KW-1185">Reference proteome</keyword>
<evidence type="ECO:0000256" key="4">
    <source>
        <dbReference type="ARBA" id="ARBA00023136"/>
    </source>
</evidence>
<protein>
    <submittedName>
        <fullName evidence="9">Rhomboid-related protein 4 isoform X1</fullName>
    </submittedName>
</protein>
<evidence type="ECO:0000259" key="7">
    <source>
        <dbReference type="Pfam" id="PF01694"/>
    </source>
</evidence>
<accession>A0ABM3DJ82</accession>
<gene>
    <name evidence="9" type="primary">rhbdd1</name>
    <name evidence="9" type="synonym">rhbd1</name>
</gene>
<dbReference type="Gene3D" id="1.20.1540.10">
    <property type="entry name" value="Rhomboid-like"/>
    <property type="match status" value="1"/>
</dbReference>
<sequence>MLSDAAVVAELPQLSEEDALPTEGGGQLGLILLASQVFQVGVENIPPVTLAVLGLNVYLFLVPNLPLLQACISVQQAYWRGDWRRLVLSPLHHLDDWHLYFNMASFLWKGVKLEPRLGSSFYAWLLAVFSLLTGVIYLLLEMVLSEITQDPSYSMQCAVGFSGVLFALKVLSNHYHPGGVSYVMGVPVANRYASWVELVLIHLTSPGTSFVGHLAGILVGLLYTAGPLKIIMRTIAGFVMNGYHARQNPYNNSSGYSGSSGGPRVQPQNGHPYTGGLSEDEQYEAAIRASLNGRGGSTQRRPTSYSFNIPGELTAEEIRRRRLQRIDHFD</sequence>
<evidence type="ECO:0000256" key="5">
    <source>
        <dbReference type="SAM" id="MobiDB-lite"/>
    </source>
</evidence>
<keyword evidence="4 6" id="KW-0472">Membrane</keyword>
<comment type="subcellular location">
    <subcellularLocation>
        <location evidence="1">Membrane</location>
        <topology evidence="1">Multi-pass membrane protein</topology>
    </subcellularLocation>
</comment>
<evidence type="ECO:0000313" key="8">
    <source>
        <dbReference type="Proteomes" id="UP001652741"/>
    </source>
</evidence>
<name>A0ABM3DJ82_SALSA</name>
<evidence type="ECO:0000313" key="9">
    <source>
        <dbReference type="RefSeq" id="XP_045558867.1"/>
    </source>
</evidence>
<dbReference type="PANTHER" id="PTHR43066:SF14">
    <property type="entry name" value="RHOMBOID-RELATED PROTEIN 4"/>
    <property type="match status" value="1"/>
</dbReference>
<dbReference type="SUPFAM" id="SSF144091">
    <property type="entry name" value="Rhomboid-like"/>
    <property type="match status" value="1"/>
</dbReference>
<evidence type="ECO:0000256" key="2">
    <source>
        <dbReference type="ARBA" id="ARBA00022692"/>
    </source>
</evidence>
<proteinExistence type="predicted"/>
<feature type="transmembrane region" description="Helical" evidence="6">
    <location>
        <begin position="192"/>
        <end position="223"/>
    </location>
</feature>
<dbReference type="RefSeq" id="XP_045558867.1">
    <property type="nucleotide sequence ID" value="XM_045702911.1"/>
</dbReference>
<dbReference type="GeneID" id="100195280"/>
<keyword evidence="2 6" id="KW-0812">Transmembrane</keyword>
<dbReference type="InterPro" id="IPR022764">
    <property type="entry name" value="Peptidase_S54_rhomboid_dom"/>
</dbReference>
<dbReference type="Proteomes" id="UP001652741">
    <property type="component" value="Chromosome ssa20"/>
</dbReference>
<evidence type="ECO:0000256" key="6">
    <source>
        <dbReference type="SAM" id="Phobius"/>
    </source>
</evidence>
<feature type="domain" description="Peptidase S54 rhomboid" evidence="7">
    <location>
        <begin position="81"/>
        <end position="225"/>
    </location>
</feature>
<dbReference type="InterPro" id="IPR035952">
    <property type="entry name" value="Rhomboid-like_sf"/>
</dbReference>
<feature type="transmembrane region" description="Helical" evidence="6">
    <location>
        <begin position="121"/>
        <end position="140"/>
    </location>
</feature>